<dbReference type="CDD" id="cd15932">
    <property type="entry name" value="7tmB2_GPR116-like_Adhesion_VI"/>
    <property type="match status" value="1"/>
</dbReference>
<dbReference type="SMART" id="SM00303">
    <property type="entry name" value="GPS"/>
    <property type="match status" value="1"/>
</dbReference>
<accession>A0A2G9SHD9</accession>
<dbReference type="Pfam" id="PF01825">
    <property type="entry name" value="GPS"/>
    <property type="match status" value="1"/>
</dbReference>
<evidence type="ECO:0000256" key="1">
    <source>
        <dbReference type="ARBA" id="ARBA00004141"/>
    </source>
</evidence>
<dbReference type="InterPro" id="IPR000832">
    <property type="entry name" value="GPCR_2_secretin-like"/>
</dbReference>
<dbReference type="InterPro" id="IPR000203">
    <property type="entry name" value="GPS"/>
</dbReference>
<keyword evidence="7" id="KW-1015">Disulfide bond</keyword>
<feature type="transmembrane region" description="Helical" evidence="9">
    <location>
        <begin position="369"/>
        <end position="393"/>
    </location>
</feature>
<evidence type="ECO:0000256" key="7">
    <source>
        <dbReference type="ARBA" id="ARBA00023157"/>
    </source>
</evidence>
<reference evidence="12" key="1">
    <citation type="submission" date="2017-08" db="EMBL/GenBank/DDBJ databases">
        <title>Assembly of the North American Bullfrog Genome.</title>
        <authorList>
            <person name="Warren R.L."/>
            <person name="Vandervalk B.P."/>
            <person name="Kucuk E."/>
            <person name="Birol I."/>
            <person name="Helbing C."/>
            <person name="Pandoh P."/>
            <person name="Behsaz B."/>
            <person name="Mohamadi H."/>
            <person name="Chu J."/>
            <person name="Jackman S."/>
            <person name="Hammond S.A."/>
            <person name="Veldhoen N."/>
            <person name="Kirk H."/>
            <person name="Zhao Y."/>
            <person name="Coope R."/>
            <person name="Pleasance S."/>
            <person name="Moore R."/>
            <person name="Holt R."/>
        </authorList>
    </citation>
    <scope>NUCLEOTIDE SEQUENCE</scope>
    <source>
        <strain evidence="12">Bruno</strain>
        <tissue evidence="12">Liver</tissue>
    </source>
</reference>
<dbReference type="EMBL" id="KV924821">
    <property type="protein sequence ID" value="PIO38821.1"/>
    <property type="molecule type" value="Genomic_DNA"/>
</dbReference>
<name>A0A2G9SHD9_AQUCT</name>
<proteinExistence type="inferred from homology"/>
<dbReference type="PANTHER" id="PTHR45813">
    <property type="entry name" value="IG-LIKE DOMAIN-CONTAINING PROTEIN"/>
    <property type="match status" value="1"/>
</dbReference>
<feature type="transmembrane region" description="Helical" evidence="9">
    <location>
        <begin position="442"/>
        <end position="465"/>
    </location>
</feature>
<feature type="transmembrane region" description="Helical" evidence="9">
    <location>
        <begin position="414"/>
        <end position="436"/>
    </location>
</feature>
<dbReference type="GO" id="GO:0004930">
    <property type="term" value="F:G protein-coupled receptor activity"/>
    <property type="evidence" value="ECO:0007669"/>
    <property type="project" value="InterPro"/>
</dbReference>
<evidence type="ECO:0000256" key="5">
    <source>
        <dbReference type="ARBA" id="ARBA00022989"/>
    </source>
</evidence>
<dbReference type="PRINTS" id="PR00249">
    <property type="entry name" value="GPCRSECRETIN"/>
</dbReference>
<dbReference type="GO" id="GO:0007166">
    <property type="term" value="P:cell surface receptor signaling pathway"/>
    <property type="evidence" value="ECO:0007669"/>
    <property type="project" value="InterPro"/>
</dbReference>
<evidence type="ECO:0000259" key="10">
    <source>
        <dbReference type="PROSITE" id="PS50221"/>
    </source>
</evidence>
<dbReference type="Pfam" id="PF00002">
    <property type="entry name" value="7tm_2"/>
    <property type="match status" value="1"/>
</dbReference>
<evidence type="ECO:0000259" key="11">
    <source>
        <dbReference type="PROSITE" id="PS50261"/>
    </source>
</evidence>
<keyword evidence="8" id="KW-0325">Glycoprotein</keyword>
<comment type="similarity">
    <text evidence="2">Belongs to the G-protein coupled receptor 2 family. Adhesion G-protein coupled receptor (ADGR) subfamily.</text>
</comment>
<feature type="domain" description="GAIN-B" evidence="10">
    <location>
        <begin position="47"/>
        <end position="206"/>
    </location>
</feature>
<evidence type="ECO:0000256" key="2">
    <source>
        <dbReference type="ARBA" id="ARBA00007343"/>
    </source>
</evidence>
<evidence type="ECO:0000256" key="4">
    <source>
        <dbReference type="ARBA" id="ARBA00022729"/>
    </source>
</evidence>
<organism evidence="12">
    <name type="scientific">Aquarana catesbeiana</name>
    <name type="common">American bullfrog</name>
    <name type="synonym">Rana catesbeiana</name>
    <dbReference type="NCBI Taxonomy" id="8400"/>
    <lineage>
        <taxon>Eukaryota</taxon>
        <taxon>Metazoa</taxon>
        <taxon>Chordata</taxon>
        <taxon>Craniata</taxon>
        <taxon>Vertebrata</taxon>
        <taxon>Euteleostomi</taxon>
        <taxon>Amphibia</taxon>
        <taxon>Batrachia</taxon>
        <taxon>Anura</taxon>
        <taxon>Neobatrachia</taxon>
        <taxon>Ranoidea</taxon>
        <taxon>Ranidae</taxon>
        <taxon>Aquarana</taxon>
    </lineage>
</organism>
<feature type="transmembrane region" description="Helical" evidence="9">
    <location>
        <begin position="249"/>
        <end position="271"/>
    </location>
</feature>
<evidence type="ECO:0000256" key="9">
    <source>
        <dbReference type="SAM" id="Phobius"/>
    </source>
</evidence>
<feature type="transmembrane region" description="Helical" evidence="9">
    <location>
        <begin position="291"/>
        <end position="313"/>
    </location>
</feature>
<dbReference type="PROSITE" id="PS50261">
    <property type="entry name" value="G_PROTEIN_RECEP_F2_4"/>
    <property type="match status" value="1"/>
</dbReference>
<dbReference type="InterPro" id="IPR051587">
    <property type="entry name" value="Adhesion_GPCR"/>
</dbReference>
<dbReference type="FunFam" id="1.20.1070.10:FF:000058">
    <property type="entry name" value="Adhesion G protein-coupled receptor F5"/>
    <property type="match status" value="1"/>
</dbReference>
<protein>
    <recommendedName>
        <fullName evidence="13">G-protein coupled receptors family 2 profile 2 domain-containing protein</fullName>
    </recommendedName>
</protein>
<dbReference type="OrthoDB" id="10040049at2759"/>
<dbReference type="PROSITE" id="PS50221">
    <property type="entry name" value="GAIN_B"/>
    <property type="match status" value="1"/>
</dbReference>
<dbReference type="GO" id="GO:0005886">
    <property type="term" value="C:plasma membrane"/>
    <property type="evidence" value="ECO:0007669"/>
    <property type="project" value="UniProtKB-SubCell"/>
</dbReference>
<keyword evidence="4" id="KW-0732">Signal</keyword>
<keyword evidence="6 9" id="KW-0472">Membrane</keyword>
<dbReference type="InterPro" id="IPR046338">
    <property type="entry name" value="GAIN_dom_sf"/>
</dbReference>
<comment type="subcellular location">
    <subcellularLocation>
        <location evidence="1">Membrane</location>
        <topology evidence="1">Multi-pass membrane protein</topology>
    </subcellularLocation>
</comment>
<keyword evidence="3 9" id="KW-0812">Transmembrane</keyword>
<dbReference type="PROSITE" id="PS00650">
    <property type="entry name" value="G_PROTEIN_RECEP_F2_2"/>
    <property type="match status" value="1"/>
</dbReference>
<evidence type="ECO:0000256" key="6">
    <source>
        <dbReference type="ARBA" id="ARBA00023136"/>
    </source>
</evidence>
<evidence type="ECO:0008006" key="13">
    <source>
        <dbReference type="Google" id="ProtNLM"/>
    </source>
</evidence>
<dbReference type="PANTHER" id="PTHR45813:SF4">
    <property type="entry name" value="ADHESION G PROTEIN-COUPLED RECEPTOR F5"/>
    <property type="match status" value="1"/>
</dbReference>
<feature type="non-terminal residue" evidence="12">
    <location>
        <position position="1"/>
    </location>
</feature>
<dbReference type="GO" id="GO:0007189">
    <property type="term" value="P:adenylate cyclase-activating G protein-coupled receptor signaling pathway"/>
    <property type="evidence" value="ECO:0007669"/>
    <property type="project" value="TreeGrafter"/>
</dbReference>
<sequence length="536" mass="59064">DFLNSISIVVDNSTTTTWNKIQNKTSESSTLLNSVESFAAKLEFNDTTINITKKNVQLIGSVASRLSNNYNASFDFNDANNLTGNIVINKTTLDKIPNNTRVVSVAYATLKDILGDPQNSTSKSNVNGLVMTTVLSSNYSEFKIGMDFKISNSSLTNASCVWWNFTKQDWDTTGCELSSLTTNDTVHCICNHLTSFSILMSTSDLSPEAEIILSWITYIGVGISIFSLVVCIIIEAMIWKSVTKNKTSYLRHVCIMNIAITLLMADIWFIIGAAMNTTNKLKACVAATFFAHLFYLCVFFWMLTMGLILFYRLMCVFHDLSKTTMMGISFFLGYGCPVIIAVITVAVTQSQNTYLLPTKCWLNIIESKAFLAFVLPALTILLVNFITLLVVIIKVLRPSVGDKPKKEEKSTLNHITKCILILTPLLGLTWGFGIGTMASSSIVIHGIFAALNSLQGLFILVFGCLMDKKVRDALLSRFSISRWTSQLTKTSNLSSTDPVTAKKGINLFAKKGVYNISSAHVNSSSEMASNSYSLLS</sequence>
<evidence type="ECO:0000313" key="12">
    <source>
        <dbReference type="EMBL" id="PIO38821.1"/>
    </source>
</evidence>
<dbReference type="InterPro" id="IPR017981">
    <property type="entry name" value="GPCR_2-like_7TM"/>
</dbReference>
<dbReference type="InterPro" id="IPR057244">
    <property type="entry name" value="GAIN_B"/>
</dbReference>
<evidence type="ECO:0000256" key="8">
    <source>
        <dbReference type="ARBA" id="ARBA00023180"/>
    </source>
</evidence>
<gene>
    <name evidence="12" type="ORF">AB205_0164640</name>
</gene>
<dbReference type="InterPro" id="IPR017983">
    <property type="entry name" value="GPCR_2_secretin-like_CS"/>
</dbReference>
<keyword evidence="5 9" id="KW-1133">Transmembrane helix</keyword>
<feature type="transmembrane region" description="Helical" evidence="9">
    <location>
        <begin position="325"/>
        <end position="349"/>
    </location>
</feature>
<feature type="transmembrane region" description="Helical" evidence="9">
    <location>
        <begin position="215"/>
        <end position="237"/>
    </location>
</feature>
<dbReference type="AlphaFoldDB" id="A0A2G9SHD9"/>
<feature type="domain" description="G-protein coupled receptors family 2 profile 2" evidence="11">
    <location>
        <begin position="213"/>
        <end position="467"/>
    </location>
</feature>
<dbReference type="Gene3D" id="2.60.220.50">
    <property type="match status" value="1"/>
</dbReference>
<evidence type="ECO:0000256" key="3">
    <source>
        <dbReference type="ARBA" id="ARBA00022692"/>
    </source>
</evidence>
<dbReference type="Gene3D" id="1.20.1070.10">
    <property type="entry name" value="Rhodopsin 7-helix transmembrane proteins"/>
    <property type="match status" value="1"/>
</dbReference>